<dbReference type="SUPFAM" id="SSF47413">
    <property type="entry name" value="lambda repressor-like DNA-binding domains"/>
    <property type="match status" value="1"/>
</dbReference>
<dbReference type="CDD" id="cd00093">
    <property type="entry name" value="HTH_XRE"/>
    <property type="match status" value="1"/>
</dbReference>
<organism evidence="2 3">
    <name type="scientific">Leptospira weilii serovar Topaz str. LT2116</name>
    <dbReference type="NCBI Taxonomy" id="1088540"/>
    <lineage>
        <taxon>Bacteria</taxon>
        <taxon>Pseudomonadati</taxon>
        <taxon>Spirochaetota</taxon>
        <taxon>Spirochaetia</taxon>
        <taxon>Leptospirales</taxon>
        <taxon>Leptospiraceae</taxon>
        <taxon>Leptospira</taxon>
    </lineage>
</organism>
<dbReference type="EMBL" id="AHOR02000026">
    <property type="protein sequence ID" value="EMF82157.1"/>
    <property type="molecule type" value="Genomic_DNA"/>
</dbReference>
<evidence type="ECO:0000313" key="2">
    <source>
        <dbReference type="EMBL" id="EMF82157.1"/>
    </source>
</evidence>
<dbReference type="GO" id="GO:0003677">
    <property type="term" value="F:DNA binding"/>
    <property type="evidence" value="ECO:0007669"/>
    <property type="project" value="InterPro"/>
</dbReference>
<evidence type="ECO:0000259" key="1">
    <source>
        <dbReference type="PROSITE" id="PS50943"/>
    </source>
</evidence>
<dbReference type="SMART" id="SM00530">
    <property type="entry name" value="HTH_XRE"/>
    <property type="match status" value="1"/>
</dbReference>
<dbReference type="PROSITE" id="PS50943">
    <property type="entry name" value="HTH_CROC1"/>
    <property type="match status" value="1"/>
</dbReference>
<proteinExistence type="predicted"/>
<gene>
    <name evidence="2" type="ORF">LEP1GSC188_3397</name>
</gene>
<dbReference type="AlphaFoldDB" id="M3FP93"/>
<reference evidence="2 3" key="1">
    <citation type="submission" date="2013-01" db="EMBL/GenBank/DDBJ databases">
        <authorList>
            <person name="Harkins D.M."/>
            <person name="Durkin A.S."/>
            <person name="Brinkac L.M."/>
            <person name="Haft D.H."/>
            <person name="Selengut J.D."/>
            <person name="Sanka R."/>
            <person name="DePew J."/>
            <person name="Purushe J."/>
            <person name="Tulsiani S.M."/>
            <person name="Graham G.C."/>
            <person name="Burns M.-A."/>
            <person name="Dohnt M.F."/>
            <person name="Smythe L.D."/>
            <person name="McKay D.B."/>
            <person name="Craig S.B."/>
            <person name="Vinetz J.M."/>
            <person name="Sutton G.G."/>
            <person name="Nierman W.C."/>
            <person name="Fouts D.E."/>
        </authorList>
    </citation>
    <scope>NUCLEOTIDE SEQUENCE [LARGE SCALE GENOMIC DNA]</scope>
    <source>
        <strain evidence="2 3">LT2116</strain>
    </source>
</reference>
<dbReference type="InterPro" id="IPR010744">
    <property type="entry name" value="Phage_CI_N"/>
</dbReference>
<protein>
    <submittedName>
        <fullName evidence="2">Bacteriophage CI repressor protein</fullName>
    </submittedName>
</protein>
<dbReference type="InterPro" id="IPR010982">
    <property type="entry name" value="Lambda_DNA-bd_dom_sf"/>
</dbReference>
<dbReference type="InterPro" id="IPR001387">
    <property type="entry name" value="Cro/C1-type_HTH"/>
</dbReference>
<comment type="caution">
    <text evidence="2">The sequence shown here is derived from an EMBL/GenBank/DDBJ whole genome shotgun (WGS) entry which is preliminary data.</text>
</comment>
<dbReference type="Gene3D" id="1.10.260.40">
    <property type="entry name" value="lambda repressor-like DNA-binding domains"/>
    <property type="match status" value="1"/>
</dbReference>
<dbReference type="Proteomes" id="UP000011770">
    <property type="component" value="Unassembled WGS sequence"/>
</dbReference>
<name>M3FP93_9LEPT</name>
<accession>M3FP93</accession>
<evidence type="ECO:0000313" key="3">
    <source>
        <dbReference type="Proteomes" id="UP000011770"/>
    </source>
</evidence>
<feature type="domain" description="HTH cro/C1-type" evidence="1">
    <location>
        <begin position="5"/>
        <end position="60"/>
    </location>
</feature>
<dbReference type="Pfam" id="PF07022">
    <property type="entry name" value="Phage_CI_repr"/>
    <property type="match status" value="1"/>
</dbReference>
<sequence>MKDRLRILIDSLGISDRAFCQSVGIGQSRLSEVLNDRTENLSIGALIDIHKVHNVNLNWLLVGTGDVFCSPKLVQYNSIVEIKNTIQNSPSQAASFLVSRRPELLELLRILVRVHASKYKQIKVILKSFLLK</sequence>
<dbReference type="GO" id="GO:0045892">
    <property type="term" value="P:negative regulation of DNA-templated transcription"/>
    <property type="evidence" value="ECO:0007669"/>
    <property type="project" value="InterPro"/>
</dbReference>